<name>A0A165LB04_PELLU</name>
<dbReference type="NCBIfam" id="TIGR00046">
    <property type="entry name" value="RsmE family RNA methyltransferase"/>
    <property type="match status" value="1"/>
</dbReference>
<comment type="function">
    <text evidence="8 10">Specifically methylates the N3 position of the uracil ring of uridine 1498 (m3U1498) in 16S rRNA. Acts on the fully assembled 30S ribosomal subunit.</text>
</comment>
<dbReference type="InterPro" id="IPR029028">
    <property type="entry name" value="Alpha/beta_knot_MTases"/>
</dbReference>
<evidence type="ECO:0000256" key="9">
    <source>
        <dbReference type="ARBA" id="ARBA00047944"/>
    </source>
</evidence>
<evidence type="ECO:0000256" key="6">
    <source>
        <dbReference type="ARBA" id="ARBA00022679"/>
    </source>
</evidence>
<dbReference type="SUPFAM" id="SSF88697">
    <property type="entry name" value="PUA domain-like"/>
    <property type="match status" value="1"/>
</dbReference>
<gene>
    <name evidence="13" type="ORF">A3K90_01330</name>
</gene>
<dbReference type="SUPFAM" id="SSF75217">
    <property type="entry name" value="alpha/beta knot"/>
    <property type="match status" value="1"/>
</dbReference>
<keyword evidence="4 10" id="KW-0698">rRNA processing</keyword>
<keyword evidence="3 10" id="KW-0963">Cytoplasm</keyword>
<dbReference type="PANTHER" id="PTHR30027">
    <property type="entry name" value="RIBOSOMAL RNA SMALL SUBUNIT METHYLTRANSFERASE E"/>
    <property type="match status" value="1"/>
</dbReference>
<evidence type="ECO:0000313" key="14">
    <source>
        <dbReference type="Proteomes" id="UP000076481"/>
    </source>
</evidence>
<protein>
    <recommendedName>
        <fullName evidence="10">Ribosomal RNA small subunit methyltransferase E</fullName>
        <ecNumber evidence="10">2.1.1.193</ecNumber>
    </recommendedName>
</protein>
<comment type="caution">
    <text evidence="13">The sequence shown here is derived from an EMBL/GenBank/DDBJ whole genome shotgun (WGS) entry which is preliminary data.</text>
</comment>
<keyword evidence="7 10" id="KW-0949">S-adenosyl-L-methionine</keyword>
<sequence>MELFYVPEGSVAASARSLMIEGDEFHHLSRVLRKKEGERIKVTDGSGLSVDIAITSIGKRSLEGEILARSVVERPATGVTVAISLLKAPARFDFFLEKATELGVSGVIPMMTQRTVSQPSRERFAGRMDRWRNILLSAARQSGRFHLPKLHEPLSFREALGLKGYDLRLIPYEGSGVVPELDFPGKKVLFLIGGEGGFTPGEVEAAKEAGFGEMSFGRTILRAESAGIFAVALVRARLLGGPPNEWL</sequence>
<evidence type="ECO:0000313" key="13">
    <source>
        <dbReference type="EMBL" id="KZK73802.1"/>
    </source>
</evidence>
<comment type="similarity">
    <text evidence="2 10">Belongs to the RNA methyltransferase RsmE family.</text>
</comment>
<comment type="catalytic activity">
    <reaction evidence="9 10">
        <text>uridine(1498) in 16S rRNA + S-adenosyl-L-methionine = N(3)-methyluridine(1498) in 16S rRNA + S-adenosyl-L-homocysteine + H(+)</text>
        <dbReference type="Rhea" id="RHEA:42920"/>
        <dbReference type="Rhea" id="RHEA-COMP:10283"/>
        <dbReference type="Rhea" id="RHEA-COMP:10284"/>
        <dbReference type="ChEBI" id="CHEBI:15378"/>
        <dbReference type="ChEBI" id="CHEBI:57856"/>
        <dbReference type="ChEBI" id="CHEBI:59789"/>
        <dbReference type="ChEBI" id="CHEBI:65315"/>
        <dbReference type="ChEBI" id="CHEBI:74502"/>
        <dbReference type="EC" id="2.1.1.193"/>
    </reaction>
</comment>
<keyword evidence="6 10" id="KW-0808">Transferase</keyword>
<dbReference type="PANTHER" id="PTHR30027:SF3">
    <property type="entry name" value="16S RRNA (URACIL(1498)-N(3))-METHYLTRANSFERASE"/>
    <property type="match status" value="1"/>
</dbReference>
<dbReference type="InterPro" id="IPR015947">
    <property type="entry name" value="PUA-like_sf"/>
</dbReference>
<dbReference type="EMBL" id="LVWG01000034">
    <property type="protein sequence ID" value="KZK73802.1"/>
    <property type="molecule type" value="Genomic_DNA"/>
</dbReference>
<comment type="subcellular location">
    <subcellularLocation>
        <location evidence="1 10">Cytoplasm</location>
    </subcellularLocation>
</comment>
<feature type="domain" description="Ribosomal RNA small subunit methyltransferase E PUA-like" evidence="12">
    <location>
        <begin position="20"/>
        <end position="67"/>
    </location>
</feature>
<proteinExistence type="inferred from homology"/>
<dbReference type="AlphaFoldDB" id="A0A165LB04"/>
<keyword evidence="5 10" id="KW-0489">Methyltransferase</keyword>
<evidence type="ECO:0000256" key="5">
    <source>
        <dbReference type="ARBA" id="ARBA00022603"/>
    </source>
</evidence>
<dbReference type="NCBIfam" id="NF008705">
    <property type="entry name" value="PRK11713.6-4"/>
    <property type="match status" value="1"/>
</dbReference>
<dbReference type="PIRSF" id="PIRSF015601">
    <property type="entry name" value="MTase_slr0722"/>
    <property type="match status" value="1"/>
</dbReference>
<dbReference type="InterPro" id="IPR029026">
    <property type="entry name" value="tRNA_m1G_MTases_N"/>
</dbReference>
<evidence type="ECO:0000256" key="2">
    <source>
        <dbReference type="ARBA" id="ARBA00005528"/>
    </source>
</evidence>
<dbReference type="Proteomes" id="UP000076481">
    <property type="component" value="Unassembled WGS sequence"/>
</dbReference>
<dbReference type="Pfam" id="PF20260">
    <property type="entry name" value="PUA_4"/>
    <property type="match status" value="1"/>
</dbReference>
<feature type="domain" description="Ribosomal RNA small subunit methyltransferase E methyltransferase" evidence="11">
    <location>
        <begin position="78"/>
        <end position="234"/>
    </location>
</feature>
<evidence type="ECO:0000259" key="11">
    <source>
        <dbReference type="Pfam" id="PF04452"/>
    </source>
</evidence>
<dbReference type="InterPro" id="IPR046887">
    <property type="entry name" value="RsmE_PUA-like"/>
</dbReference>
<evidence type="ECO:0000256" key="8">
    <source>
        <dbReference type="ARBA" id="ARBA00025699"/>
    </source>
</evidence>
<dbReference type="Gene3D" id="3.40.1280.10">
    <property type="match status" value="1"/>
</dbReference>
<dbReference type="Pfam" id="PF04452">
    <property type="entry name" value="Methyltrans_RNA"/>
    <property type="match status" value="1"/>
</dbReference>
<dbReference type="GO" id="GO:0070042">
    <property type="term" value="F:rRNA (uridine-N3-)-methyltransferase activity"/>
    <property type="evidence" value="ECO:0007669"/>
    <property type="project" value="TreeGrafter"/>
</dbReference>
<evidence type="ECO:0000256" key="3">
    <source>
        <dbReference type="ARBA" id="ARBA00022490"/>
    </source>
</evidence>
<reference evidence="13 14" key="1">
    <citation type="submission" date="2016-03" db="EMBL/GenBank/DDBJ databases">
        <title>Speciation and ecological success in dimly lit waters: horizontal gene transfer in a green sulfur bacteria bloom unveiled by metagenomic assembly.</title>
        <authorList>
            <person name="Llorens-Mares T."/>
            <person name="Liu Z."/>
            <person name="Allen L.Z."/>
            <person name="Rusch D.B."/>
            <person name="Craig M.T."/>
            <person name="Dupont C.L."/>
            <person name="Bryant D.A."/>
            <person name="Casamayor E.O."/>
        </authorList>
    </citation>
    <scope>NUCLEOTIDE SEQUENCE [LARGE SCALE GENOMIC DNA]</scope>
    <source>
        <strain evidence="13">CIII</strain>
    </source>
</reference>
<organism evidence="13 14">
    <name type="scientific">Pelodictyon luteolum</name>
    <dbReference type="NCBI Taxonomy" id="1100"/>
    <lineage>
        <taxon>Bacteria</taxon>
        <taxon>Pseudomonadati</taxon>
        <taxon>Chlorobiota</taxon>
        <taxon>Chlorobiia</taxon>
        <taxon>Chlorobiales</taxon>
        <taxon>Chlorobiaceae</taxon>
        <taxon>Chlorobium/Pelodictyon group</taxon>
        <taxon>Pelodictyon</taxon>
    </lineage>
</organism>
<evidence type="ECO:0000256" key="1">
    <source>
        <dbReference type="ARBA" id="ARBA00004496"/>
    </source>
</evidence>
<dbReference type="CDD" id="cd18084">
    <property type="entry name" value="RsmE-like"/>
    <property type="match status" value="1"/>
</dbReference>
<evidence type="ECO:0000256" key="10">
    <source>
        <dbReference type="PIRNR" id="PIRNR015601"/>
    </source>
</evidence>
<evidence type="ECO:0000256" key="4">
    <source>
        <dbReference type="ARBA" id="ARBA00022552"/>
    </source>
</evidence>
<dbReference type="InterPro" id="IPR046886">
    <property type="entry name" value="RsmE_MTase_dom"/>
</dbReference>
<dbReference type="GO" id="GO:0005737">
    <property type="term" value="C:cytoplasm"/>
    <property type="evidence" value="ECO:0007669"/>
    <property type="project" value="UniProtKB-SubCell"/>
</dbReference>
<evidence type="ECO:0000259" key="12">
    <source>
        <dbReference type="Pfam" id="PF20260"/>
    </source>
</evidence>
<dbReference type="EC" id="2.1.1.193" evidence="10"/>
<dbReference type="RefSeq" id="WP_303682229.1">
    <property type="nucleotide sequence ID" value="NZ_LVWG01000034.1"/>
</dbReference>
<dbReference type="GO" id="GO:0070475">
    <property type="term" value="P:rRNA base methylation"/>
    <property type="evidence" value="ECO:0007669"/>
    <property type="project" value="TreeGrafter"/>
</dbReference>
<evidence type="ECO:0000256" key="7">
    <source>
        <dbReference type="ARBA" id="ARBA00022691"/>
    </source>
</evidence>
<dbReference type="InterPro" id="IPR006700">
    <property type="entry name" value="RsmE"/>
</dbReference>
<accession>A0A165LB04</accession>